<dbReference type="PROSITE" id="PS50292">
    <property type="entry name" value="PEROXIDASE_3"/>
    <property type="match status" value="2"/>
</dbReference>
<reference evidence="5 6" key="1">
    <citation type="journal article" date="2017" name="Gigascience">
        <title>Genome sequence of the small brown planthopper, Laodelphax striatellus.</title>
        <authorList>
            <person name="Zhu J."/>
            <person name="Jiang F."/>
            <person name="Wang X."/>
            <person name="Yang P."/>
            <person name="Bao Y."/>
            <person name="Zhao W."/>
            <person name="Wang W."/>
            <person name="Lu H."/>
            <person name="Wang Q."/>
            <person name="Cui N."/>
            <person name="Li J."/>
            <person name="Chen X."/>
            <person name="Luo L."/>
            <person name="Yu J."/>
            <person name="Kang L."/>
            <person name="Cui F."/>
        </authorList>
    </citation>
    <scope>NUCLEOTIDE SEQUENCE [LARGE SCALE GENOMIC DNA]</scope>
    <source>
        <strain evidence="5">Lst14</strain>
    </source>
</reference>
<dbReference type="FunCoup" id="A0A482XLT2">
    <property type="interactions" value="13"/>
</dbReference>
<dbReference type="OrthoDB" id="823504at2759"/>
<dbReference type="GO" id="GO:0046872">
    <property type="term" value="F:metal ion binding"/>
    <property type="evidence" value="ECO:0007669"/>
    <property type="project" value="UniProtKB-KW"/>
</dbReference>
<dbReference type="FunFam" id="1.10.640.10:FF:000006">
    <property type="entry name" value="Double oxidase: two peroxidase domains"/>
    <property type="match status" value="1"/>
</dbReference>
<dbReference type="InterPro" id="IPR010255">
    <property type="entry name" value="Haem_peroxidase_sf"/>
</dbReference>
<dbReference type="SMR" id="A0A482XLT2"/>
<gene>
    <name evidence="5" type="ORF">LSTR_LSTR002520</name>
</gene>
<protein>
    <submittedName>
        <fullName evidence="5">Uncharacterized protein</fullName>
    </submittedName>
</protein>
<keyword evidence="4" id="KW-0732">Signal</keyword>
<keyword evidence="6" id="KW-1185">Reference proteome</keyword>
<evidence type="ECO:0000256" key="1">
    <source>
        <dbReference type="ARBA" id="ARBA00022559"/>
    </source>
</evidence>
<feature type="signal peptide" evidence="4">
    <location>
        <begin position="1"/>
        <end position="20"/>
    </location>
</feature>
<dbReference type="PANTHER" id="PTHR11475">
    <property type="entry name" value="OXIDASE/PEROXIDASE"/>
    <property type="match status" value="1"/>
</dbReference>
<dbReference type="PRINTS" id="PR00457">
    <property type="entry name" value="ANPEROXIDASE"/>
</dbReference>
<evidence type="ECO:0000256" key="4">
    <source>
        <dbReference type="SAM" id="SignalP"/>
    </source>
</evidence>
<dbReference type="GO" id="GO:0004601">
    <property type="term" value="F:peroxidase activity"/>
    <property type="evidence" value="ECO:0007669"/>
    <property type="project" value="UniProtKB-KW"/>
</dbReference>
<comment type="caution">
    <text evidence="5">The sequence shown here is derived from an EMBL/GenBank/DDBJ whole genome shotgun (WGS) entry which is preliminary data.</text>
</comment>
<keyword evidence="2" id="KW-0349">Heme</keyword>
<keyword evidence="1" id="KW-0560">Oxidoreductase</keyword>
<evidence type="ECO:0000256" key="2">
    <source>
        <dbReference type="PIRSR" id="PIRSR619791-2"/>
    </source>
</evidence>
<dbReference type="PANTHER" id="PTHR11475:SF134">
    <property type="entry name" value="LD42267P"/>
    <property type="match status" value="1"/>
</dbReference>
<feature type="binding site" description="axial binding residue" evidence="2">
    <location>
        <position position="954"/>
    </location>
    <ligand>
        <name>heme b</name>
        <dbReference type="ChEBI" id="CHEBI:60344"/>
    </ligand>
    <ligandPart>
        <name>Fe</name>
        <dbReference type="ChEBI" id="CHEBI:18248"/>
    </ligandPart>
</feature>
<proteinExistence type="predicted"/>
<dbReference type="STRING" id="195883.A0A482XLT2"/>
<keyword evidence="2" id="KW-0408">Iron</keyword>
<dbReference type="Pfam" id="PF03098">
    <property type="entry name" value="An_peroxidase"/>
    <property type="match status" value="3"/>
</dbReference>
<dbReference type="Proteomes" id="UP000291343">
    <property type="component" value="Unassembled WGS sequence"/>
</dbReference>
<dbReference type="InterPro" id="IPR019791">
    <property type="entry name" value="Haem_peroxidase_animal"/>
</dbReference>
<dbReference type="GO" id="GO:0006979">
    <property type="term" value="P:response to oxidative stress"/>
    <property type="evidence" value="ECO:0007669"/>
    <property type="project" value="InterPro"/>
</dbReference>
<evidence type="ECO:0000313" key="5">
    <source>
        <dbReference type="EMBL" id="RZF46657.1"/>
    </source>
</evidence>
<dbReference type="Gene3D" id="1.10.640.10">
    <property type="entry name" value="Haem peroxidase domain superfamily, animal type"/>
    <property type="match status" value="2"/>
</dbReference>
<dbReference type="InParanoid" id="A0A482XLT2"/>
<dbReference type="SUPFAM" id="SSF48113">
    <property type="entry name" value="Heme-dependent peroxidases"/>
    <property type="match status" value="2"/>
</dbReference>
<dbReference type="CDD" id="cd09823">
    <property type="entry name" value="peroxinectin_like"/>
    <property type="match status" value="1"/>
</dbReference>
<sequence>MAALLPIALLLIWSVGWTAAEWSTPSSGGVCVASKYSTVDGSCNNVLHPDWGVTGSSFLRLLPPKYDERTPQNPPPENMMTFLKRISKKGHHEYVTSMLPVWAELIQHDISSFVYDQGGIANGATGFLDASPVYGNTQQENDNIRNPGQAELQLSACRKCSQSGSGLGALLSTLVSEHNRVAGELARINPHWTAETRYQEARRLVIAQTQHITFNEFLPTLLGEAMTNEWALKPAKRGRFNGYSSSIRAGTFFSSALAPMLVTAAMIPHTMISMDAVPSNKTAEEIEDTLIETISMILESPAQLPDVQRVGSLFRGQSSFHHSIELSHKRRLPRFPDWMNLCTGSNDLIESFDELSTVQPEYRNLLAELYKNPNDVDLLLGGLVERVLPGSLMGPTFTCILAHQFTKLRESDRYWYENDIPPTSFSKGQLQEIRKVTLSGLLCANVKGLRSIQPRVFLQKDPYLNTAIDCDLQPTLDLSQWKEAEEDNPGPQLTMEIIKEAVQRAEGDIQRRQQTEFLLWSNKGGVDPKSPVGTAAAFSKPNKQALLMANNSLLFEYASRELLNTIQNTNRRRRRQLGDSGNNLANFASDLSGTDFLSELDVSGFIPSGPAAGDGCREEEGACNPRAIYRTYSGHCNNLERPNLGKSLTTFARLLPSVYENRVSSPRVTSVTGVPLPSPRLVSQMIHADISHLHGRYTLMVMQFAQFVDHDITFTPVHRGFFASIPDCRSCDSPITVHPECMPIHIPPGDPFYPQVNQTSGERFCLPFMRSLPGQQHLGPREQINQNSGYLDGSHIYGETACLARELRSYGGRLNVTVNTLQGKDLLPQSPSHPECRAPSGYCFIAGDGRASEQPALTAIHTIFMREHNRLVDGLRAVNVHWGDERLYQTARKINIASYQHILYNEFLPRLLGWNAVNLYGLKLNNQGYYQGYSNNCNPNVVTEFSSAAFRIGHSLLRPHLPRMTPTYTPMEPVLLRDVFFNPDIIYQTQMVDELIRGLVSTPMENLDQFITGEITNHLFEEKRVPHSGMDLPALNIQRARDHGIPPYNEYRGLCNLKRATTWEDLSREIPNEVIARLRHIYPSVNDIDLFPGGLSERPLQGGLVGPTFACIIGLQFRQLRKCDRFWYESGDPLFRFTEAQLAEIRKSTLSKILCDNMDIASDIQRSVLDQPSDFLNPRVPCNSIPHIDLNAWREPAEQGCQIAGRTVPVGDSALPTPCTSCVCTSEGAQCASLRVTDCDRLLREAGRDAILRDEVCAAQCSSVLLSSPGPTLEALEDVVSLTTSRPAPPSTAARGREFIPTNLRPPPPPSPFNRNTHRTTRTWDFSI</sequence>
<dbReference type="EMBL" id="QKKF02005739">
    <property type="protein sequence ID" value="RZF46657.1"/>
    <property type="molecule type" value="Genomic_DNA"/>
</dbReference>
<dbReference type="InterPro" id="IPR037120">
    <property type="entry name" value="Haem_peroxidase_sf_animal"/>
</dbReference>
<accession>A0A482XLT2</accession>
<evidence type="ECO:0000313" key="6">
    <source>
        <dbReference type="Proteomes" id="UP000291343"/>
    </source>
</evidence>
<organism evidence="5 6">
    <name type="scientific">Laodelphax striatellus</name>
    <name type="common">Small brown planthopper</name>
    <name type="synonym">Delphax striatella</name>
    <dbReference type="NCBI Taxonomy" id="195883"/>
    <lineage>
        <taxon>Eukaryota</taxon>
        <taxon>Metazoa</taxon>
        <taxon>Ecdysozoa</taxon>
        <taxon>Arthropoda</taxon>
        <taxon>Hexapoda</taxon>
        <taxon>Insecta</taxon>
        <taxon>Pterygota</taxon>
        <taxon>Neoptera</taxon>
        <taxon>Paraneoptera</taxon>
        <taxon>Hemiptera</taxon>
        <taxon>Auchenorrhyncha</taxon>
        <taxon>Fulgoroidea</taxon>
        <taxon>Delphacidae</taxon>
        <taxon>Criomorphinae</taxon>
        <taxon>Laodelphax</taxon>
    </lineage>
</organism>
<name>A0A482XLT2_LAOST</name>
<keyword evidence="2" id="KW-0479">Metal-binding</keyword>
<dbReference type="GO" id="GO:0020037">
    <property type="term" value="F:heme binding"/>
    <property type="evidence" value="ECO:0007669"/>
    <property type="project" value="InterPro"/>
</dbReference>
<evidence type="ECO:0000256" key="3">
    <source>
        <dbReference type="SAM" id="MobiDB-lite"/>
    </source>
</evidence>
<feature type="chain" id="PRO_5019846684" evidence="4">
    <location>
        <begin position="21"/>
        <end position="1328"/>
    </location>
</feature>
<feature type="region of interest" description="Disordered" evidence="3">
    <location>
        <begin position="1284"/>
        <end position="1320"/>
    </location>
</feature>
<keyword evidence="1" id="KW-0575">Peroxidase</keyword>